<dbReference type="InterPro" id="IPR005561">
    <property type="entry name" value="ANTAR"/>
</dbReference>
<dbReference type="EMBL" id="VDFC01000101">
    <property type="protein sequence ID" value="KAA0920544.1"/>
    <property type="molecule type" value="Genomic_DNA"/>
</dbReference>
<reference evidence="2 3" key="1">
    <citation type="submission" date="2019-05" db="EMBL/GenBank/DDBJ databases">
        <authorList>
            <person name="Hariharan J."/>
            <person name="Choudoir M.J."/>
            <person name="Diebold P."/>
            <person name="Panke-Buisse K."/>
            <person name="Buckley D.H."/>
        </authorList>
    </citation>
    <scope>NUCLEOTIDE SEQUENCE [LARGE SCALE GENOMIC DNA]</scope>
    <source>
        <strain evidence="2 3">SUN51</strain>
    </source>
</reference>
<dbReference type="Proteomes" id="UP000324965">
    <property type="component" value="Unassembled WGS sequence"/>
</dbReference>
<keyword evidence="3" id="KW-1185">Reference proteome</keyword>
<dbReference type="AlphaFoldDB" id="A0A5A9ZTB3"/>
<evidence type="ECO:0000313" key="2">
    <source>
        <dbReference type="EMBL" id="KAA0920544.1"/>
    </source>
</evidence>
<evidence type="ECO:0000259" key="1">
    <source>
        <dbReference type="PROSITE" id="PS50921"/>
    </source>
</evidence>
<dbReference type="SMART" id="SM01012">
    <property type="entry name" value="ANTAR"/>
    <property type="match status" value="1"/>
</dbReference>
<dbReference type="InterPro" id="IPR036388">
    <property type="entry name" value="WH-like_DNA-bd_sf"/>
</dbReference>
<dbReference type="InterPro" id="IPR024189">
    <property type="entry name" value="ANTAR_transcrpt_antiterm_reg"/>
</dbReference>
<protein>
    <submittedName>
        <fullName evidence="2">ANTAR domain-containing protein</fullName>
    </submittedName>
</protein>
<sequence length="103" mass="11701">MPKPHEPHPQKLQELQEQNAQLHQAVRSHAVVDQAIGVVIALSRVTPEAGWNILKETSQHTNIKLRHVAELVVEWARTGQLPSDIRTELERRLAHAQPPQTHE</sequence>
<accession>A0A5A9ZTB3</accession>
<proteinExistence type="predicted"/>
<name>A0A5A9ZTB3_9ACTN</name>
<dbReference type="PIRSF" id="PIRSF010636">
    <property type="entry name" value="ANTAR_solo"/>
    <property type="match status" value="1"/>
</dbReference>
<comment type="caution">
    <text evidence="2">The sequence shown here is derived from an EMBL/GenBank/DDBJ whole genome shotgun (WGS) entry which is preliminary data.</text>
</comment>
<dbReference type="PROSITE" id="PS50921">
    <property type="entry name" value="ANTAR"/>
    <property type="match status" value="1"/>
</dbReference>
<dbReference type="OrthoDB" id="4258820at2"/>
<dbReference type="GO" id="GO:0003723">
    <property type="term" value="F:RNA binding"/>
    <property type="evidence" value="ECO:0007669"/>
    <property type="project" value="InterPro"/>
</dbReference>
<dbReference type="SUPFAM" id="SSF52172">
    <property type="entry name" value="CheY-like"/>
    <property type="match status" value="1"/>
</dbReference>
<feature type="domain" description="ANTAR" evidence="1">
    <location>
        <begin position="12"/>
        <end position="73"/>
    </location>
</feature>
<dbReference type="InterPro" id="IPR011006">
    <property type="entry name" value="CheY-like_superfamily"/>
</dbReference>
<gene>
    <name evidence="2" type="ORF">FGF04_37805</name>
</gene>
<dbReference type="Gene3D" id="1.10.10.10">
    <property type="entry name" value="Winged helix-like DNA-binding domain superfamily/Winged helix DNA-binding domain"/>
    <property type="match status" value="1"/>
</dbReference>
<evidence type="ECO:0000313" key="3">
    <source>
        <dbReference type="Proteomes" id="UP000324965"/>
    </source>
</evidence>
<dbReference type="Pfam" id="PF03861">
    <property type="entry name" value="ANTAR"/>
    <property type="match status" value="1"/>
</dbReference>
<organism evidence="2 3">
    <name type="scientific">Streptomyces apricus</name>
    <dbReference type="NCBI Taxonomy" id="1828112"/>
    <lineage>
        <taxon>Bacteria</taxon>
        <taxon>Bacillati</taxon>
        <taxon>Actinomycetota</taxon>
        <taxon>Actinomycetes</taxon>
        <taxon>Kitasatosporales</taxon>
        <taxon>Streptomycetaceae</taxon>
        <taxon>Streptomyces</taxon>
    </lineage>
</organism>